<sequence length="400" mass="43517">MFDGWTFQSEPYLAVLAVFQHDGRADRVLVAFAPLIDEDVTDHTSASHVKFLEGVLPFSNRIIEDVIYLVGDKCAVNTKLANLLAIPLVGCASHRLNLAVQKFMSEYNGLLDKIQDLMHIFDALIERHPAVAEYLGAEAQIVKSAAFENACVQVLLGKKADLSTEQRSLLKDFAEPVAGLRETSAEYDDGAGFADRALRASKKHRAAVQVYRGVRFIPPIPRSRAPSLPEKNFQYCLLLGACLADASKEELKTYPEGQVYTVQESGWMDAVVWEFYVQELLKYEIGAPSLLLLDNFDAHVSEAGVDVVSETTSALVCPLPANSTAVCQPLDVGVMGPLKKITACWMAESSVDVSAAHGGLEVACTCAEECACTVVCMCNNECLCGEECLCTDGCVCNKEC</sequence>
<reference evidence="2" key="1">
    <citation type="submission" date="2023-04" db="EMBL/GenBank/DDBJ databases">
        <title>Phytophthora lilii NBRC 32176.</title>
        <authorList>
            <person name="Ichikawa N."/>
            <person name="Sato H."/>
            <person name="Tonouchi N."/>
        </authorList>
    </citation>
    <scope>NUCLEOTIDE SEQUENCE</scope>
    <source>
        <strain evidence="2">NBRC 32176</strain>
    </source>
</reference>
<keyword evidence="3" id="KW-1185">Reference proteome</keyword>
<proteinExistence type="predicted"/>
<evidence type="ECO:0000313" key="3">
    <source>
        <dbReference type="Proteomes" id="UP001165083"/>
    </source>
</evidence>
<dbReference type="InterPro" id="IPR004875">
    <property type="entry name" value="DDE_SF_endonuclease_dom"/>
</dbReference>
<dbReference type="OrthoDB" id="127176at2759"/>
<dbReference type="InterPro" id="IPR012337">
    <property type="entry name" value="RNaseH-like_sf"/>
</dbReference>
<evidence type="ECO:0000259" key="1">
    <source>
        <dbReference type="Pfam" id="PF03184"/>
    </source>
</evidence>
<organism evidence="2 3">
    <name type="scientific">Phytophthora lilii</name>
    <dbReference type="NCBI Taxonomy" id="2077276"/>
    <lineage>
        <taxon>Eukaryota</taxon>
        <taxon>Sar</taxon>
        <taxon>Stramenopiles</taxon>
        <taxon>Oomycota</taxon>
        <taxon>Peronosporomycetes</taxon>
        <taxon>Peronosporales</taxon>
        <taxon>Peronosporaceae</taxon>
        <taxon>Phytophthora</taxon>
    </lineage>
</organism>
<name>A0A9W6TT23_9STRA</name>
<comment type="caution">
    <text evidence="2">The sequence shown here is derived from an EMBL/GenBank/DDBJ whole genome shotgun (WGS) entry which is preliminary data.</text>
</comment>
<accession>A0A9W6TT23</accession>
<dbReference type="PANTHER" id="PTHR40866:SF1">
    <property type="entry name" value="BED-TYPE DOMAIN-CONTAINING PROTEIN"/>
    <property type="match status" value="1"/>
</dbReference>
<dbReference type="PANTHER" id="PTHR40866">
    <property type="entry name" value="BED-TYPE DOMAIN-CONTAINING PROTEIN"/>
    <property type="match status" value="1"/>
</dbReference>
<dbReference type="Pfam" id="PF03184">
    <property type="entry name" value="DDE_1"/>
    <property type="match status" value="1"/>
</dbReference>
<dbReference type="EMBL" id="BSXW01000338">
    <property type="protein sequence ID" value="GMF19279.1"/>
    <property type="molecule type" value="Genomic_DNA"/>
</dbReference>
<dbReference type="Proteomes" id="UP001165083">
    <property type="component" value="Unassembled WGS sequence"/>
</dbReference>
<evidence type="ECO:0000313" key="2">
    <source>
        <dbReference type="EMBL" id="GMF19279.1"/>
    </source>
</evidence>
<gene>
    <name evidence="2" type="ORF">Plil01_000734900</name>
</gene>
<dbReference type="SUPFAM" id="SSF53098">
    <property type="entry name" value="Ribonuclease H-like"/>
    <property type="match status" value="1"/>
</dbReference>
<dbReference type="AlphaFoldDB" id="A0A9W6TT23"/>
<feature type="domain" description="DDE-1" evidence="1">
    <location>
        <begin position="247"/>
        <end position="340"/>
    </location>
</feature>
<dbReference type="GO" id="GO:0003676">
    <property type="term" value="F:nucleic acid binding"/>
    <property type="evidence" value="ECO:0007669"/>
    <property type="project" value="InterPro"/>
</dbReference>
<protein>
    <submittedName>
        <fullName evidence="2">Unnamed protein product</fullName>
    </submittedName>
</protein>